<evidence type="ECO:0000313" key="1">
    <source>
        <dbReference type="EMBL" id="KTC74081.1"/>
    </source>
</evidence>
<accession>A0A0W0RSQ6</accession>
<dbReference type="PATRIC" id="fig|447.4.peg.1624"/>
<name>A0A0W0RSQ6_LEGBO</name>
<dbReference type="EMBL" id="LNXU01000017">
    <property type="protein sequence ID" value="KTC74081.1"/>
    <property type="molecule type" value="Genomic_DNA"/>
</dbReference>
<gene>
    <name evidence="1" type="ORF">Lboz_1521</name>
</gene>
<sequence length="68" mass="7425">MQLILKGFVASTSINTPGLKNRIWDIINGLLSKFYWGGDVLVDAVLESDGYTAVCASFLLALFSSQRV</sequence>
<dbReference type="STRING" id="447.Lboz_1521"/>
<protein>
    <submittedName>
        <fullName evidence="1">Uncharacterized protein</fullName>
    </submittedName>
</protein>
<reference evidence="1 2" key="1">
    <citation type="submission" date="2015-11" db="EMBL/GenBank/DDBJ databases">
        <title>Genomic analysis of 38 Legionella species identifies large and diverse effector repertoires.</title>
        <authorList>
            <person name="Burstein D."/>
            <person name="Amaro F."/>
            <person name="Zusman T."/>
            <person name="Lifshitz Z."/>
            <person name="Cohen O."/>
            <person name="Gilbert J.A."/>
            <person name="Pupko T."/>
            <person name="Shuman H.A."/>
            <person name="Segal G."/>
        </authorList>
    </citation>
    <scope>NUCLEOTIDE SEQUENCE [LARGE SCALE GENOMIC DNA]</scope>
    <source>
        <strain evidence="1 2">WIGA</strain>
    </source>
</reference>
<dbReference type="Proteomes" id="UP000054695">
    <property type="component" value="Unassembled WGS sequence"/>
</dbReference>
<evidence type="ECO:0000313" key="2">
    <source>
        <dbReference type="Proteomes" id="UP000054695"/>
    </source>
</evidence>
<organism evidence="1 2">
    <name type="scientific">Legionella bozemanae</name>
    <name type="common">Fluoribacter bozemanae</name>
    <dbReference type="NCBI Taxonomy" id="447"/>
    <lineage>
        <taxon>Bacteria</taxon>
        <taxon>Pseudomonadati</taxon>
        <taxon>Pseudomonadota</taxon>
        <taxon>Gammaproteobacteria</taxon>
        <taxon>Legionellales</taxon>
        <taxon>Legionellaceae</taxon>
        <taxon>Legionella</taxon>
    </lineage>
</organism>
<dbReference type="AlphaFoldDB" id="A0A0W0RSQ6"/>
<keyword evidence="2" id="KW-1185">Reference proteome</keyword>
<proteinExistence type="predicted"/>
<comment type="caution">
    <text evidence="1">The sequence shown here is derived from an EMBL/GenBank/DDBJ whole genome shotgun (WGS) entry which is preliminary data.</text>
</comment>